<dbReference type="Proteomes" id="UP000770661">
    <property type="component" value="Unassembled WGS sequence"/>
</dbReference>
<dbReference type="AlphaFoldDB" id="A0A8J4Y5C1"/>
<proteinExistence type="predicted"/>
<reference evidence="1" key="1">
    <citation type="submission" date="2020-07" db="EMBL/GenBank/DDBJ databases">
        <title>The High-quality genome of the commercially important snow crab, Chionoecetes opilio.</title>
        <authorList>
            <person name="Jeong J.-H."/>
            <person name="Ryu S."/>
        </authorList>
    </citation>
    <scope>NUCLEOTIDE SEQUENCE</scope>
    <source>
        <strain evidence="1">MADBK_172401_WGS</strain>
        <tissue evidence="1">Digestive gland</tissue>
    </source>
</reference>
<gene>
    <name evidence="1" type="ORF">GWK47_054124</name>
</gene>
<protein>
    <submittedName>
        <fullName evidence="1">Uncharacterized protein</fullName>
    </submittedName>
</protein>
<name>A0A8J4Y5C1_CHIOP</name>
<evidence type="ECO:0000313" key="1">
    <source>
        <dbReference type="EMBL" id="KAG0717576.1"/>
    </source>
</evidence>
<keyword evidence="2" id="KW-1185">Reference proteome</keyword>
<comment type="caution">
    <text evidence="1">The sequence shown here is derived from an EMBL/GenBank/DDBJ whole genome shotgun (WGS) entry which is preliminary data.</text>
</comment>
<organism evidence="1 2">
    <name type="scientific">Chionoecetes opilio</name>
    <name type="common">Atlantic snow crab</name>
    <name type="synonym">Cancer opilio</name>
    <dbReference type="NCBI Taxonomy" id="41210"/>
    <lineage>
        <taxon>Eukaryota</taxon>
        <taxon>Metazoa</taxon>
        <taxon>Ecdysozoa</taxon>
        <taxon>Arthropoda</taxon>
        <taxon>Crustacea</taxon>
        <taxon>Multicrustacea</taxon>
        <taxon>Malacostraca</taxon>
        <taxon>Eumalacostraca</taxon>
        <taxon>Eucarida</taxon>
        <taxon>Decapoda</taxon>
        <taxon>Pleocyemata</taxon>
        <taxon>Brachyura</taxon>
        <taxon>Eubrachyura</taxon>
        <taxon>Majoidea</taxon>
        <taxon>Majidae</taxon>
        <taxon>Chionoecetes</taxon>
    </lineage>
</organism>
<sequence length="122" mass="13507">MNLIIWDRLFGTFVEEREDEEITRILGGGFGVGVVSSKTSGDANEDADVWSWVVLGAATSWGKSEGIPDYFYADTHCVRISALPAIFVVISDVTATSGKKPWSRRFKGLVYEEKATCNIKIR</sequence>
<accession>A0A8J4Y5C1</accession>
<evidence type="ECO:0000313" key="2">
    <source>
        <dbReference type="Proteomes" id="UP000770661"/>
    </source>
</evidence>
<dbReference type="EMBL" id="JACEEZ010017382">
    <property type="protein sequence ID" value="KAG0717576.1"/>
    <property type="molecule type" value="Genomic_DNA"/>
</dbReference>